<dbReference type="EMBL" id="JXXR01000001">
    <property type="protein sequence ID" value="KJY77620.1"/>
    <property type="molecule type" value="Genomic_DNA"/>
</dbReference>
<dbReference type="InterPro" id="IPR005297">
    <property type="entry name" value="Lipoprotein_repeat"/>
</dbReference>
<accession>A0A837GD94</accession>
<comment type="caution">
    <text evidence="1">The sequence shown here is derived from an EMBL/GenBank/DDBJ whole genome shotgun (WGS) entry which is preliminary data.</text>
</comment>
<dbReference type="GO" id="GO:0043448">
    <property type="term" value="P:alkane catabolic process"/>
    <property type="evidence" value="ECO:0007669"/>
    <property type="project" value="TreeGrafter"/>
</dbReference>
<proteinExistence type="predicted"/>
<evidence type="ECO:0000313" key="1">
    <source>
        <dbReference type="EMBL" id="KJY77620.1"/>
    </source>
</evidence>
<dbReference type="PANTHER" id="PTHR39335:SF1">
    <property type="entry name" value="BLL4220 PROTEIN"/>
    <property type="match status" value="1"/>
</dbReference>
<protein>
    <submittedName>
        <fullName evidence="1">Uncharacterized protein</fullName>
    </submittedName>
</protein>
<dbReference type="RefSeq" id="WP_045984663.1">
    <property type="nucleotide sequence ID" value="NZ_CP063051.1"/>
</dbReference>
<reference evidence="1" key="1">
    <citation type="journal article" date="2015" name="BMC Genomics">
        <title>Genome mining reveals unlocked bioactive potential of marine Gram-negative bacteria.</title>
        <authorList>
            <person name="Machado H."/>
            <person name="Sonnenschein E.C."/>
            <person name="Melchiorsen J."/>
            <person name="Gram L."/>
        </authorList>
    </citation>
    <scope>NUCLEOTIDE SEQUENCE</scope>
    <source>
        <strain evidence="1">S2052</strain>
    </source>
</reference>
<dbReference type="PANTHER" id="PTHR39335">
    <property type="entry name" value="BLL4220 PROTEIN"/>
    <property type="match status" value="1"/>
</dbReference>
<dbReference type="AlphaFoldDB" id="A0A837GD94"/>
<dbReference type="Pfam" id="PF03640">
    <property type="entry name" value="Lipoprotein_15"/>
    <property type="match status" value="4"/>
</dbReference>
<sequence>MKALFVSTLMLIPTSYAMASVSTVDTGFGEVYADDTGKSLYTFAKDPIGKSVCKGDCEALWPPLLADGHNSMQFAGQTGFSQIVRADGAKQWALEGKPLYRWVKDKQPGDISGAGVKGVWPLARADDVTIKLFNDGKRRFLVDSSNQTLYTFDKDKMNKSACYGDCEVKWPPAYVDSKLTEKGIDSLKLTGGFGITQRNDHSYQWTFEGKPLYRWFKDQNPGDTSGDGVKNVWHLVTQ</sequence>
<gene>
    <name evidence="1" type="ORF">TW71_00885</name>
</gene>
<name>A0A837GD94_9VIBR</name>
<organism evidence="1">
    <name type="scientific">Vibrio coralliilyticus</name>
    <dbReference type="NCBI Taxonomy" id="190893"/>
    <lineage>
        <taxon>Bacteria</taxon>
        <taxon>Pseudomonadati</taxon>
        <taxon>Pseudomonadota</taxon>
        <taxon>Gammaproteobacteria</taxon>
        <taxon>Vibrionales</taxon>
        <taxon>Vibrionaceae</taxon>
        <taxon>Vibrio</taxon>
    </lineage>
</organism>